<proteinExistence type="predicted"/>
<feature type="compositionally biased region" description="Polar residues" evidence="1">
    <location>
        <begin position="1"/>
        <end position="13"/>
    </location>
</feature>
<sequence>MNRDNPVSPTVDTAPQDPDIFDDDSLLRPEFPISSLSNTDRPPSASSIQASTPLIKRKRRWTIVSSTVALIDIRVIATPSRNPLGHLEKELTITLHHPRTSRKPDSQSQEALFHLPTKLSGYHKSPRSEQSLPGTHPGKGKQTLTMSGETKDLNDTFDNAPGGRGLGEVAKPAEGDVGDSTPDYIPKGFSKKDIENMGGSLKVHVRLALEVDIRVIAKVKGDICIGIL</sequence>
<dbReference type="EMBL" id="LVKK01000055">
    <property type="protein sequence ID" value="OAG38504.1"/>
    <property type="molecule type" value="Genomic_DNA"/>
</dbReference>
<feature type="region of interest" description="Disordered" evidence="1">
    <location>
        <begin position="117"/>
        <end position="164"/>
    </location>
</feature>
<comment type="caution">
    <text evidence="2">The sequence shown here is derived from an EMBL/GenBank/DDBJ whole genome shotgun (WGS) entry which is preliminary data.</text>
</comment>
<evidence type="ECO:0000256" key="1">
    <source>
        <dbReference type="SAM" id="MobiDB-lite"/>
    </source>
</evidence>
<dbReference type="AlphaFoldDB" id="A0A177F2E7"/>
<protein>
    <submittedName>
        <fullName evidence="2">Uncharacterized protein</fullName>
    </submittedName>
</protein>
<organism evidence="2 3">
    <name type="scientific">Fonsecaea monophora</name>
    <dbReference type="NCBI Taxonomy" id="254056"/>
    <lineage>
        <taxon>Eukaryota</taxon>
        <taxon>Fungi</taxon>
        <taxon>Dikarya</taxon>
        <taxon>Ascomycota</taxon>
        <taxon>Pezizomycotina</taxon>
        <taxon>Eurotiomycetes</taxon>
        <taxon>Chaetothyriomycetidae</taxon>
        <taxon>Chaetothyriales</taxon>
        <taxon>Herpotrichiellaceae</taxon>
        <taxon>Fonsecaea</taxon>
    </lineage>
</organism>
<accession>A0A177F2E7</accession>
<dbReference type="RefSeq" id="XP_022510456.1">
    <property type="nucleotide sequence ID" value="XM_022657283.1"/>
</dbReference>
<reference evidence="2 3" key="1">
    <citation type="submission" date="2016-03" db="EMBL/GenBank/DDBJ databases">
        <title>Draft genome sequence of the Fonsecaea monophora CBS 269.37.</title>
        <authorList>
            <person name="Bombassaro A."/>
            <person name="Vinicius W.A."/>
            <person name="De Hoog S."/>
            <person name="Sun J."/>
            <person name="Souza E.M."/>
            <person name="Raittz R.T."/>
            <person name="Costa F."/>
            <person name="Leao A.C."/>
            <person name="Tadra-Sfeir M.Z."/>
            <person name="Baura V."/>
            <person name="Balsanelli E."/>
            <person name="Pedrosa F.O."/>
            <person name="Moreno L.F."/>
            <person name="Steffens M.B."/>
            <person name="Xi L."/>
            <person name="Bocca A.L."/>
            <person name="Felipe M.S."/>
            <person name="Teixeira M."/>
            <person name="Telles Filho F.Q."/>
            <person name="Azevedo C.M."/>
            <person name="Gomes R."/>
            <person name="Vicente V.A."/>
        </authorList>
    </citation>
    <scope>NUCLEOTIDE SEQUENCE [LARGE SCALE GENOMIC DNA]</scope>
    <source>
        <strain evidence="2 3">CBS 269.37</strain>
    </source>
</reference>
<name>A0A177F2E7_9EURO</name>
<feature type="region of interest" description="Disordered" evidence="1">
    <location>
        <begin position="1"/>
        <end position="51"/>
    </location>
</feature>
<evidence type="ECO:0000313" key="3">
    <source>
        <dbReference type="Proteomes" id="UP000077002"/>
    </source>
</evidence>
<evidence type="ECO:0000313" key="2">
    <source>
        <dbReference type="EMBL" id="OAG38504.1"/>
    </source>
</evidence>
<gene>
    <name evidence="2" type="ORF">AYO21_07326</name>
</gene>
<keyword evidence="3" id="KW-1185">Reference proteome</keyword>
<dbReference type="Proteomes" id="UP000077002">
    <property type="component" value="Unassembled WGS sequence"/>
</dbReference>
<dbReference type="OrthoDB" id="2279190at2759"/>
<feature type="compositionally biased region" description="Polar residues" evidence="1">
    <location>
        <begin position="34"/>
        <end position="51"/>
    </location>
</feature>
<dbReference type="GeneID" id="34602482"/>